<reference evidence="2" key="1">
    <citation type="submission" date="2023-01" db="EMBL/GenBank/DDBJ databases">
        <title>Genome assembly of the deep-sea coral Lophelia pertusa.</title>
        <authorList>
            <person name="Herrera S."/>
            <person name="Cordes E."/>
        </authorList>
    </citation>
    <scope>NUCLEOTIDE SEQUENCE</scope>
    <source>
        <strain evidence="2">USNM1676648</strain>
        <tissue evidence="2">Polyp</tissue>
    </source>
</reference>
<feature type="domain" description="EGF-like" evidence="1">
    <location>
        <begin position="115"/>
        <end position="186"/>
    </location>
</feature>
<dbReference type="PANTHER" id="PTHR13802:SF52">
    <property type="entry name" value="MUCIN-4"/>
    <property type="match status" value="1"/>
</dbReference>
<protein>
    <submittedName>
        <fullName evidence="2">Mucin-4</fullName>
    </submittedName>
</protein>
<dbReference type="InterPro" id="IPR000742">
    <property type="entry name" value="EGF"/>
</dbReference>
<evidence type="ECO:0000313" key="3">
    <source>
        <dbReference type="Proteomes" id="UP001163046"/>
    </source>
</evidence>
<comment type="caution">
    <text evidence="2">The sequence shown here is derived from an EMBL/GenBank/DDBJ whole genome shotgun (WGS) entry which is preliminary data.</text>
</comment>
<dbReference type="Pfam" id="PF14670">
    <property type="entry name" value="FXa_inhibition"/>
    <property type="match status" value="1"/>
</dbReference>
<evidence type="ECO:0000259" key="1">
    <source>
        <dbReference type="SMART" id="SM00181"/>
    </source>
</evidence>
<organism evidence="2 3">
    <name type="scientific">Desmophyllum pertusum</name>
    <dbReference type="NCBI Taxonomy" id="174260"/>
    <lineage>
        <taxon>Eukaryota</taxon>
        <taxon>Metazoa</taxon>
        <taxon>Cnidaria</taxon>
        <taxon>Anthozoa</taxon>
        <taxon>Hexacorallia</taxon>
        <taxon>Scleractinia</taxon>
        <taxon>Caryophylliina</taxon>
        <taxon>Caryophylliidae</taxon>
        <taxon>Desmophyllum</taxon>
    </lineage>
</organism>
<sequence>MAQTSSRIAPGALLGTWNDDPSDDFMAPDGTLLPADASPQKIHYEFGLKLNETVEVTITTRHNSSHSSVFSVKYFPDIEIVTNNSQNLVIRWRPTSIKKVEPVFIVTDSNNSSSELSPVIQLCPCQNGGKCVEDDDVQRQRDSGVRFIVLSCACPAGLTGQVRALAVTMETELRALIMTNALVTCQDAANHVSILQVHICVTVIKDLNSKMMASAVPLRRIPSLTQLIVPACIPIARCNVSDVGCQQVCLEDHGQPRCSCHKGYKLIDDNKSCV</sequence>
<feature type="non-terminal residue" evidence="2">
    <location>
        <position position="274"/>
    </location>
</feature>
<dbReference type="InterPro" id="IPR051495">
    <property type="entry name" value="Epithelial_Barrier/Signaling"/>
</dbReference>
<keyword evidence="3" id="KW-1185">Reference proteome</keyword>
<dbReference type="Gene3D" id="2.10.25.10">
    <property type="entry name" value="Laminin"/>
    <property type="match status" value="2"/>
</dbReference>
<dbReference type="Proteomes" id="UP001163046">
    <property type="component" value="Unassembled WGS sequence"/>
</dbReference>
<feature type="domain" description="EGF-like" evidence="1">
    <location>
        <begin position="237"/>
        <end position="274"/>
    </location>
</feature>
<accession>A0A9X0CVB8</accession>
<evidence type="ECO:0000313" key="2">
    <source>
        <dbReference type="EMBL" id="KAJ7375628.1"/>
    </source>
</evidence>
<proteinExistence type="predicted"/>
<dbReference type="PANTHER" id="PTHR13802">
    <property type="entry name" value="MUCIN 4-RELATED"/>
    <property type="match status" value="1"/>
</dbReference>
<dbReference type="OrthoDB" id="9946071at2759"/>
<dbReference type="SUPFAM" id="SSF57196">
    <property type="entry name" value="EGF/Laminin"/>
    <property type="match status" value="1"/>
</dbReference>
<dbReference type="AlphaFoldDB" id="A0A9X0CVB8"/>
<name>A0A9X0CVB8_9CNID</name>
<dbReference type="EMBL" id="MU826621">
    <property type="protein sequence ID" value="KAJ7375628.1"/>
    <property type="molecule type" value="Genomic_DNA"/>
</dbReference>
<gene>
    <name evidence="2" type="primary">MUC4</name>
    <name evidence="2" type="ORF">OS493_039998</name>
</gene>
<dbReference type="SMART" id="SM00181">
    <property type="entry name" value="EGF"/>
    <property type="match status" value="2"/>
</dbReference>